<proteinExistence type="predicted"/>
<evidence type="ECO:0000256" key="1">
    <source>
        <dbReference type="ARBA" id="ARBA00000085"/>
    </source>
</evidence>
<evidence type="ECO:0000313" key="15">
    <source>
        <dbReference type="Proteomes" id="UP000007883"/>
    </source>
</evidence>
<evidence type="ECO:0000313" key="14">
    <source>
        <dbReference type="EMBL" id="BAL96294.1"/>
    </source>
</evidence>
<dbReference type="SUPFAM" id="SSF158472">
    <property type="entry name" value="HAMP domain-like"/>
    <property type="match status" value="1"/>
</dbReference>
<dbReference type="Pfam" id="PF02518">
    <property type="entry name" value="HATPase_c"/>
    <property type="match status" value="1"/>
</dbReference>
<protein>
    <recommendedName>
        <fullName evidence="3">histidine kinase</fullName>
        <ecNumber evidence="3">2.7.13.3</ecNumber>
    </recommendedName>
</protein>
<feature type="transmembrane region" description="Helical" evidence="11">
    <location>
        <begin position="58"/>
        <end position="77"/>
    </location>
</feature>
<keyword evidence="6 11" id="KW-0812">Transmembrane</keyword>
<dbReference type="PATRIC" id="fig|983917.3.peg.2883"/>
<dbReference type="CDD" id="cd06225">
    <property type="entry name" value="HAMP"/>
    <property type="match status" value="1"/>
</dbReference>
<organism evidence="14 15">
    <name type="scientific">Rubrivivax gelatinosus (strain NBRC 100245 / IL144)</name>
    <dbReference type="NCBI Taxonomy" id="983917"/>
    <lineage>
        <taxon>Bacteria</taxon>
        <taxon>Pseudomonadati</taxon>
        <taxon>Pseudomonadota</taxon>
        <taxon>Betaproteobacteria</taxon>
        <taxon>Burkholderiales</taxon>
        <taxon>Sphaerotilaceae</taxon>
        <taxon>Rubrivivax</taxon>
    </lineage>
</organism>
<dbReference type="eggNOG" id="COG2205">
    <property type="taxonomic scope" value="Bacteria"/>
</dbReference>
<dbReference type="InterPro" id="IPR003660">
    <property type="entry name" value="HAMP_dom"/>
</dbReference>
<dbReference type="SUPFAM" id="SSF55874">
    <property type="entry name" value="ATPase domain of HSP90 chaperone/DNA topoisomerase II/histidine kinase"/>
    <property type="match status" value="1"/>
</dbReference>
<dbReference type="Gene3D" id="1.10.287.130">
    <property type="match status" value="1"/>
</dbReference>
<dbReference type="CDD" id="cd00082">
    <property type="entry name" value="HisKA"/>
    <property type="match status" value="1"/>
</dbReference>
<dbReference type="SMART" id="SM00304">
    <property type="entry name" value="HAMP"/>
    <property type="match status" value="1"/>
</dbReference>
<dbReference type="Proteomes" id="UP000007883">
    <property type="component" value="Chromosome"/>
</dbReference>
<keyword evidence="7" id="KW-0418">Kinase</keyword>
<dbReference type="Pfam" id="PF00672">
    <property type="entry name" value="HAMP"/>
    <property type="match status" value="1"/>
</dbReference>
<evidence type="ECO:0000256" key="10">
    <source>
        <dbReference type="ARBA" id="ARBA00023136"/>
    </source>
</evidence>
<dbReference type="PRINTS" id="PR00344">
    <property type="entry name" value="BCTRLSENSOR"/>
</dbReference>
<dbReference type="Gene3D" id="3.30.565.10">
    <property type="entry name" value="Histidine kinase-like ATPase, C-terminal domain"/>
    <property type="match status" value="1"/>
</dbReference>
<dbReference type="InterPro" id="IPR003594">
    <property type="entry name" value="HATPase_dom"/>
</dbReference>
<comment type="subcellular location">
    <subcellularLocation>
        <location evidence="2">Membrane</location>
    </subcellularLocation>
</comment>
<keyword evidence="15" id="KW-1185">Reference proteome</keyword>
<keyword evidence="10 11" id="KW-0472">Membrane</keyword>
<sequence length="360" mass="38266">MSAASASGLKRQIVLAMAALALAVILLSLLGSYAFYAFFQVYSPSSISDTWVPNQVEIAWMLATTAAALAIAIQAATRLSRRILRPLNSVAESLREVAEGNLQARAATDDESLGEASRLVGDFNTMAERLQSMAEERRFWSAAIAHELRTPVTVLRGRLQGLTEGVFAPDPQLFESLLRQVEGLSRLIEDLRVLSLTDSGHLDLQRAPADLGAEIAAVVHAVEARLAARGFTLALALELPAPVDCDPVRIRQALMALLENALMHADPGPLRVRARLHEGWATLAVEDGGPGIPPELEGQLFEAFRRGDPSRSRRSGGSGLGLAVVKAIAQAHGGRVGSEPLAGGGTAVWLAWPVAQAASD</sequence>
<feature type="domain" description="HAMP" evidence="13">
    <location>
        <begin position="81"/>
        <end position="135"/>
    </location>
</feature>
<dbReference type="InterPro" id="IPR004358">
    <property type="entry name" value="Sig_transdc_His_kin-like_C"/>
</dbReference>
<dbReference type="InterPro" id="IPR050428">
    <property type="entry name" value="TCS_sensor_his_kinase"/>
</dbReference>
<dbReference type="Gene3D" id="1.10.8.500">
    <property type="entry name" value="HAMP domain in histidine kinase"/>
    <property type="match status" value="1"/>
</dbReference>
<name>I0HTF7_RUBGI</name>
<comment type="catalytic activity">
    <reaction evidence="1">
        <text>ATP + protein L-histidine = ADP + protein N-phospho-L-histidine.</text>
        <dbReference type="EC" id="2.7.13.3"/>
    </reaction>
</comment>
<dbReference type="InterPro" id="IPR003661">
    <property type="entry name" value="HisK_dim/P_dom"/>
</dbReference>
<dbReference type="GO" id="GO:0000155">
    <property type="term" value="F:phosphorelay sensor kinase activity"/>
    <property type="evidence" value="ECO:0007669"/>
    <property type="project" value="InterPro"/>
</dbReference>
<dbReference type="InterPro" id="IPR036890">
    <property type="entry name" value="HATPase_C_sf"/>
</dbReference>
<dbReference type="InterPro" id="IPR005467">
    <property type="entry name" value="His_kinase_dom"/>
</dbReference>
<dbReference type="PROSITE" id="PS50885">
    <property type="entry name" value="HAMP"/>
    <property type="match status" value="1"/>
</dbReference>
<dbReference type="CDD" id="cd00075">
    <property type="entry name" value="HATPase"/>
    <property type="match status" value="1"/>
</dbReference>
<evidence type="ECO:0000256" key="6">
    <source>
        <dbReference type="ARBA" id="ARBA00022692"/>
    </source>
</evidence>
<dbReference type="AlphaFoldDB" id="I0HTF7"/>
<gene>
    <name evidence="14" type="ordered locus">RGE_29550</name>
</gene>
<dbReference type="eggNOG" id="COG2770">
    <property type="taxonomic scope" value="Bacteria"/>
</dbReference>
<evidence type="ECO:0000256" key="4">
    <source>
        <dbReference type="ARBA" id="ARBA00022553"/>
    </source>
</evidence>
<evidence type="ECO:0000256" key="5">
    <source>
        <dbReference type="ARBA" id="ARBA00022679"/>
    </source>
</evidence>
<accession>I0HTF7</accession>
<dbReference type="STRING" id="983917.RGE_29550"/>
<evidence type="ECO:0000256" key="7">
    <source>
        <dbReference type="ARBA" id="ARBA00022777"/>
    </source>
</evidence>
<dbReference type="HOGENOM" id="CLU_000445_89_3_4"/>
<keyword evidence="5 14" id="KW-0808">Transferase</keyword>
<feature type="transmembrane region" description="Helical" evidence="11">
    <location>
        <begin position="12"/>
        <end position="38"/>
    </location>
</feature>
<keyword evidence="9" id="KW-0902">Two-component regulatory system</keyword>
<dbReference type="PANTHER" id="PTHR45436">
    <property type="entry name" value="SENSOR HISTIDINE KINASE YKOH"/>
    <property type="match status" value="1"/>
</dbReference>
<dbReference type="EC" id="2.7.13.3" evidence="3"/>
<feature type="domain" description="Histidine kinase" evidence="12">
    <location>
        <begin position="143"/>
        <end position="356"/>
    </location>
</feature>
<evidence type="ECO:0000256" key="2">
    <source>
        <dbReference type="ARBA" id="ARBA00004370"/>
    </source>
</evidence>
<dbReference type="SMART" id="SM00387">
    <property type="entry name" value="HATPase_c"/>
    <property type="match status" value="1"/>
</dbReference>
<dbReference type="GO" id="GO:0005886">
    <property type="term" value="C:plasma membrane"/>
    <property type="evidence" value="ECO:0007669"/>
    <property type="project" value="TreeGrafter"/>
</dbReference>
<dbReference type="InterPro" id="IPR036097">
    <property type="entry name" value="HisK_dim/P_sf"/>
</dbReference>
<evidence type="ECO:0000256" key="9">
    <source>
        <dbReference type="ARBA" id="ARBA00023012"/>
    </source>
</evidence>
<evidence type="ECO:0000259" key="12">
    <source>
        <dbReference type="PROSITE" id="PS50109"/>
    </source>
</evidence>
<dbReference type="PANTHER" id="PTHR45436:SF5">
    <property type="entry name" value="SENSOR HISTIDINE KINASE TRCS"/>
    <property type="match status" value="1"/>
</dbReference>
<keyword evidence="4" id="KW-0597">Phosphoprotein</keyword>
<dbReference type="PROSITE" id="PS50109">
    <property type="entry name" value="HIS_KIN"/>
    <property type="match status" value="1"/>
</dbReference>
<evidence type="ECO:0000256" key="11">
    <source>
        <dbReference type="SAM" id="Phobius"/>
    </source>
</evidence>
<evidence type="ECO:0000256" key="3">
    <source>
        <dbReference type="ARBA" id="ARBA00012438"/>
    </source>
</evidence>
<evidence type="ECO:0000259" key="13">
    <source>
        <dbReference type="PROSITE" id="PS50885"/>
    </source>
</evidence>
<dbReference type="RefSeq" id="WP_014429155.1">
    <property type="nucleotide sequence ID" value="NC_017075.1"/>
</dbReference>
<dbReference type="SMART" id="SM00388">
    <property type="entry name" value="HisKA"/>
    <property type="match status" value="1"/>
</dbReference>
<dbReference type="SUPFAM" id="SSF47384">
    <property type="entry name" value="Homodimeric domain of signal transducing histidine kinase"/>
    <property type="match status" value="1"/>
</dbReference>
<dbReference type="EMBL" id="AP012320">
    <property type="protein sequence ID" value="BAL96294.1"/>
    <property type="molecule type" value="Genomic_DNA"/>
</dbReference>
<dbReference type="KEGG" id="rge:RGE_29550"/>
<reference evidence="14 15" key="1">
    <citation type="journal article" date="2012" name="J. Bacteriol.">
        <title>Complete genome sequence of phototrophic betaproteobacterium Rubrivivax gelatinosus IL144.</title>
        <authorList>
            <person name="Nagashima S."/>
            <person name="Kamimura A."/>
            <person name="Shimizu T."/>
            <person name="Nakamura-isaki S."/>
            <person name="Aono E."/>
            <person name="Sakamoto K."/>
            <person name="Ichikawa N."/>
            <person name="Nakazawa H."/>
            <person name="Sekine M."/>
            <person name="Yamazaki S."/>
            <person name="Fujita N."/>
            <person name="Shimada K."/>
            <person name="Hanada S."/>
            <person name="Nagashima K.V.P."/>
        </authorList>
    </citation>
    <scope>NUCLEOTIDE SEQUENCE [LARGE SCALE GENOMIC DNA]</scope>
    <source>
        <strain evidence="15">NBRC 100245 / IL144</strain>
    </source>
</reference>
<dbReference type="Pfam" id="PF00512">
    <property type="entry name" value="HisKA"/>
    <property type="match status" value="1"/>
</dbReference>
<keyword evidence="8 11" id="KW-1133">Transmembrane helix</keyword>
<evidence type="ECO:0000256" key="8">
    <source>
        <dbReference type="ARBA" id="ARBA00022989"/>
    </source>
</evidence>